<evidence type="ECO:0000313" key="9">
    <source>
        <dbReference type="Proteomes" id="UP001583186"/>
    </source>
</evidence>
<evidence type="ECO:0000313" key="8">
    <source>
        <dbReference type="EMBL" id="KAL1892846.1"/>
    </source>
</evidence>
<feature type="compositionally biased region" description="Basic and acidic residues" evidence="7">
    <location>
        <begin position="77"/>
        <end position="91"/>
    </location>
</feature>
<comment type="similarity">
    <text evidence="2 6">Belongs to the peroxisomal membrane protein PXMP2/4 family.</text>
</comment>
<evidence type="ECO:0000256" key="3">
    <source>
        <dbReference type="ARBA" id="ARBA00022692"/>
    </source>
</evidence>
<evidence type="ECO:0000256" key="5">
    <source>
        <dbReference type="ARBA" id="ARBA00023136"/>
    </source>
</evidence>
<feature type="region of interest" description="Disordered" evidence="7">
    <location>
        <begin position="72"/>
        <end position="92"/>
    </location>
</feature>
<evidence type="ECO:0000256" key="2">
    <source>
        <dbReference type="ARBA" id="ARBA00006824"/>
    </source>
</evidence>
<evidence type="ECO:0000256" key="7">
    <source>
        <dbReference type="SAM" id="MobiDB-lite"/>
    </source>
</evidence>
<sequence>MSAPPLLPITIQAVVMSVISSVIAQLLSAYQKQTPLVSAFDVEAITKFVVYTALVTPPNVLWQTFLESSLPGTRKAPAGEKAKAKGEKPKESLSIPNTLAKTALDQSIGASVNTFLFCSYMAIWDVLVSQGQFAAGPAAASVVGAAVADRLSTDFVPFMKAGWRFWPWVSLGNFALVQDVATRNLVGGLAGIAWGVYVNLFAAGSAPAPVKEE</sequence>
<keyword evidence="3" id="KW-0812">Transmembrane</keyword>
<organism evidence="8 9">
    <name type="scientific">Sporothrix stenoceras</name>
    <dbReference type="NCBI Taxonomy" id="5173"/>
    <lineage>
        <taxon>Eukaryota</taxon>
        <taxon>Fungi</taxon>
        <taxon>Dikarya</taxon>
        <taxon>Ascomycota</taxon>
        <taxon>Pezizomycotina</taxon>
        <taxon>Sordariomycetes</taxon>
        <taxon>Sordariomycetidae</taxon>
        <taxon>Ophiostomatales</taxon>
        <taxon>Ophiostomataceae</taxon>
        <taxon>Sporothrix</taxon>
    </lineage>
</organism>
<reference evidence="8 9" key="1">
    <citation type="journal article" date="2024" name="IMA Fungus">
        <title>IMA Genome - F19 : A genome assembly and annotation guide to empower mycologists, including annotated draft genome sequences of Ceratocystis pirilliformis, Diaporthe australafricana, Fusarium ophioides, Paecilomyces lecythidis, and Sporothrix stenoceras.</title>
        <authorList>
            <person name="Aylward J."/>
            <person name="Wilson A.M."/>
            <person name="Visagie C.M."/>
            <person name="Spraker J."/>
            <person name="Barnes I."/>
            <person name="Buitendag C."/>
            <person name="Ceriani C."/>
            <person name="Del Mar Angel L."/>
            <person name="du Plessis D."/>
            <person name="Fuchs T."/>
            <person name="Gasser K."/>
            <person name="Kramer D."/>
            <person name="Li W."/>
            <person name="Munsamy K."/>
            <person name="Piso A."/>
            <person name="Price J.L."/>
            <person name="Sonnekus B."/>
            <person name="Thomas C."/>
            <person name="van der Nest A."/>
            <person name="van Dijk A."/>
            <person name="van Heerden A."/>
            <person name="van Vuuren N."/>
            <person name="Yilmaz N."/>
            <person name="Duong T.A."/>
            <person name="van der Merwe N.A."/>
            <person name="Wingfield M.J."/>
            <person name="Wingfield B.D."/>
        </authorList>
    </citation>
    <scope>NUCLEOTIDE SEQUENCE [LARGE SCALE GENOMIC DNA]</scope>
    <source>
        <strain evidence="8 9">CMW 5346</strain>
    </source>
</reference>
<proteinExistence type="inferred from homology"/>
<keyword evidence="5" id="KW-0472">Membrane</keyword>
<dbReference type="PANTHER" id="PTHR11266">
    <property type="entry name" value="PEROXISOMAL MEMBRANE PROTEIN 2, PXMP2 MPV17"/>
    <property type="match status" value="1"/>
</dbReference>
<comment type="subcellular location">
    <subcellularLocation>
        <location evidence="1">Membrane</location>
        <topology evidence="1">Multi-pass membrane protein</topology>
    </subcellularLocation>
</comment>
<dbReference type="PANTHER" id="PTHR11266:SF80">
    <property type="entry name" value="PEROXISOMAL MEMBRANE PROTEIN 2"/>
    <property type="match status" value="1"/>
</dbReference>
<keyword evidence="9" id="KW-1185">Reference proteome</keyword>
<keyword evidence="4" id="KW-1133">Transmembrane helix</keyword>
<dbReference type="InterPro" id="IPR007248">
    <property type="entry name" value="Mpv17_PMP22"/>
</dbReference>
<protein>
    <recommendedName>
        <fullName evidence="10">Integral membrane protein, Mpv17/PMP22 family</fullName>
    </recommendedName>
</protein>
<dbReference type="Proteomes" id="UP001583186">
    <property type="component" value="Unassembled WGS sequence"/>
</dbReference>
<evidence type="ECO:0000256" key="4">
    <source>
        <dbReference type="ARBA" id="ARBA00022989"/>
    </source>
</evidence>
<comment type="caution">
    <text evidence="8">The sequence shown here is derived from an EMBL/GenBank/DDBJ whole genome shotgun (WGS) entry which is preliminary data.</text>
</comment>
<name>A0ABR3YWY2_9PEZI</name>
<dbReference type="Pfam" id="PF04117">
    <property type="entry name" value="Mpv17_PMP22"/>
    <property type="match status" value="1"/>
</dbReference>
<accession>A0ABR3YWY2</accession>
<evidence type="ECO:0008006" key="10">
    <source>
        <dbReference type="Google" id="ProtNLM"/>
    </source>
</evidence>
<evidence type="ECO:0000256" key="6">
    <source>
        <dbReference type="RuleBase" id="RU363053"/>
    </source>
</evidence>
<evidence type="ECO:0000256" key="1">
    <source>
        <dbReference type="ARBA" id="ARBA00004141"/>
    </source>
</evidence>
<gene>
    <name evidence="8" type="ORF">Sste5346_006737</name>
</gene>
<dbReference type="EMBL" id="JAWCUI010000041">
    <property type="protein sequence ID" value="KAL1892846.1"/>
    <property type="molecule type" value="Genomic_DNA"/>
</dbReference>